<dbReference type="EMBL" id="MJEQ01002447">
    <property type="protein sequence ID" value="OIT27331.1"/>
    <property type="molecule type" value="Genomic_DNA"/>
</dbReference>
<dbReference type="OMA" id="LATMANY"/>
<dbReference type="PANTHER" id="PTHR33116">
    <property type="entry name" value="REVERSE TRANSCRIPTASE ZINC-BINDING DOMAIN-CONTAINING PROTEIN-RELATED-RELATED"/>
    <property type="match status" value="1"/>
</dbReference>
<feature type="non-terminal residue" evidence="1">
    <location>
        <position position="123"/>
    </location>
</feature>
<gene>
    <name evidence="1" type="ORF">A4A49_61099</name>
</gene>
<dbReference type="Gramene" id="OIT27331">
    <property type="protein sequence ID" value="OIT27331"/>
    <property type="gene ID" value="A4A49_61099"/>
</dbReference>
<keyword evidence="2" id="KW-1185">Reference proteome</keyword>
<evidence type="ECO:0000313" key="2">
    <source>
        <dbReference type="Proteomes" id="UP000187609"/>
    </source>
</evidence>
<accession>A0A1J6KXA3</accession>
<evidence type="ECO:0000313" key="1">
    <source>
        <dbReference type="EMBL" id="OIT27331.1"/>
    </source>
</evidence>
<reference evidence="1" key="1">
    <citation type="submission" date="2016-11" db="EMBL/GenBank/DDBJ databases">
        <title>The genome of Nicotiana attenuata.</title>
        <authorList>
            <person name="Xu S."/>
            <person name="Brockmoeller T."/>
            <person name="Gaquerel E."/>
            <person name="Navarro A."/>
            <person name="Kuhl H."/>
            <person name="Gase K."/>
            <person name="Ling Z."/>
            <person name="Zhou W."/>
            <person name="Kreitzer C."/>
            <person name="Stanke M."/>
            <person name="Tang H."/>
            <person name="Lyons E."/>
            <person name="Pandey P."/>
            <person name="Pandey S.P."/>
            <person name="Timmermann B."/>
            <person name="Baldwin I.T."/>
        </authorList>
    </citation>
    <scope>NUCLEOTIDE SEQUENCE [LARGE SCALE GENOMIC DNA]</scope>
    <source>
        <strain evidence="1">UT</strain>
    </source>
</reference>
<organism evidence="1 2">
    <name type="scientific">Nicotiana attenuata</name>
    <name type="common">Coyote tobacco</name>
    <dbReference type="NCBI Taxonomy" id="49451"/>
    <lineage>
        <taxon>Eukaryota</taxon>
        <taxon>Viridiplantae</taxon>
        <taxon>Streptophyta</taxon>
        <taxon>Embryophyta</taxon>
        <taxon>Tracheophyta</taxon>
        <taxon>Spermatophyta</taxon>
        <taxon>Magnoliopsida</taxon>
        <taxon>eudicotyledons</taxon>
        <taxon>Gunneridae</taxon>
        <taxon>Pentapetalae</taxon>
        <taxon>asterids</taxon>
        <taxon>lamiids</taxon>
        <taxon>Solanales</taxon>
        <taxon>Solanaceae</taxon>
        <taxon>Nicotianoideae</taxon>
        <taxon>Nicotianeae</taxon>
        <taxon>Nicotiana</taxon>
    </lineage>
</organism>
<dbReference type="AlphaFoldDB" id="A0A1J6KXA3"/>
<dbReference type="Proteomes" id="UP000187609">
    <property type="component" value="Unassembled WGS sequence"/>
</dbReference>
<proteinExistence type="predicted"/>
<feature type="non-terminal residue" evidence="1">
    <location>
        <position position="1"/>
    </location>
</feature>
<comment type="caution">
    <text evidence="1">The sequence shown here is derived from an EMBL/GenBank/DDBJ whole genome shotgun (WGS) entry which is preliminary data.</text>
</comment>
<name>A0A1J6KXA3_NICAT</name>
<dbReference type="STRING" id="49451.A0A1J6KXA3"/>
<dbReference type="PANTHER" id="PTHR33116:SF84">
    <property type="entry name" value="RNA-DIRECTED DNA POLYMERASE"/>
    <property type="match status" value="1"/>
</dbReference>
<dbReference type="SMR" id="A0A1J6KXA3"/>
<protein>
    <submittedName>
        <fullName evidence="1">Ribonuclease h protein</fullName>
    </submittedName>
</protein>
<sequence>IAGIGFSLGTLPIRYLGFPLASKKWSKMHCHQLVEKITSRITSGYAKTLSYAGRLQIINAVLFSIYNFWGAVFILPQSVSKEVDRRCRDYLWGSTDDKRKIALVSWERVCVPKKYGGLNIKSC</sequence>